<keyword evidence="2" id="KW-1003">Cell membrane</keyword>
<organism evidence="14 15">
    <name type="scientific">Pseudoxanthomonas kaohsiungensis</name>
    <dbReference type="NCBI Taxonomy" id="283923"/>
    <lineage>
        <taxon>Bacteria</taxon>
        <taxon>Pseudomonadati</taxon>
        <taxon>Pseudomonadota</taxon>
        <taxon>Gammaproteobacteria</taxon>
        <taxon>Lysobacterales</taxon>
        <taxon>Lysobacteraceae</taxon>
        <taxon>Pseudoxanthomonas</taxon>
    </lineage>
</organism>
<evidence type="ECO:0000256" key="9">
    <source>
        <dbReference type="ARBA" id="ARBA00040743"/>
    </source>
</evidence>
<keyword evidence="15" id="KW-1185">Reference proteome</keyword>
<evidence type="ECO:0000259" key="13">
    <source>
        <dbReference type="PROSITE" id="PS50198"/>
    </source>
</evidence>
<sequence length="658" mass="72005">MLQKLRDRTSGWVATIIIALLMVPFLFVIDHSYLGGVGANNVAQVKAPPKWWEGAPGWWPVSMFWEHREVGVNEFRQRFEQERMRQRQEQGEAFDPRTFETVENKRRVLDQLIDEKALQLAAERAGVVVGDDAVREYIATIPAFQVDGKFDPNRYQLALASQVPARTPEQFQELVRESLQQSLIPLAVGTSAFVTDAEFDRIVRLSGEKRDVELALLPATPEDTAPVGDEEIKAWYDAHPADFTRPESVTIEYVEVDGSRLPAPAPADEATLRKRYDEEKARFVEPEQRLASHILVRVDAGADAAALKAAEEKAQRLAEEAKAPGADFAALAKANSEDPGSRDSGGDLGWVERGAMVAPFEEALFAMQPGEVRGPVKTDFGFHVLQLRELKQGAQVPFEQAREELAREQAQADRERAFSDLTGRLTDLVYQNPSSLAPAAEQVGLQVQKLGPFTRDDTVGIGASPEVKKAAFSEAMIQDGTASDPIELGPEHSVVVRVLEHTPEQPRPLAEVRDQVIAAIRADRREKAAIAAADALVKRLQSGEAMSAVAASVGAETAPLPGLPRGVPAPSPEANRAIFAVAAPGEGKPAAGRFSLPDGRQALFSVTAVHPGDPAELQAQQRDMLRNQFEQIDGGAAAEAYVREVRKRFEVQVEESQL</sequence>
<proteinExistence type="inferred from homology"/>
<gene>
    <name evidence="14" type="ORF">ACFQ2N_10725</name>
</gene>
<evidence type="ECO:0000256" key="4">
    <source>
        <dbReference type="ARBA" id="ARBA00022692"/>
    </source>
</evidence>
<keyword evidence="7" id="KW-0143">Chaperone</keyword>
<keyword evidence="11" id="KW-0697">Rotamase</keyword>
<dbReference type="PANTHER" id="PTHR47529">
    <property type="entry name" value="PEPTIDYL-PROLYL CIS-TRANS ISOMERASE D"/>
    <property type="match status" value="1"/>
</dbReference>
<evidence type="ECO:0000256" key="7">
    <source>
        <dbReference type="ARBA" id="ARBA00023186"/>
    </source>
</evidence>
<keyword evidence="5 12" id="KW-1133">Transmembrane helix</keyword>
<dbReference type="Pfam" id="PF13624">
    <property type="entry name" value="SurA_N_3"/>
    <property type="match status" value="1"/>
</dbReference>
<keyword evidence="3" id="KW-0997">Cell inner membrane</keyword>
<evidence type="ECO:0000256" key="10">
    <source>
        <dbReference type="ARBA" id="ARBA00042775"/>
    </source>
</evidence>
<dbReference type="InterPro" id="IPR023058">
    <property type="entry name" value="PPIase_PpiC_CS"/>
</dbReference>
<evidence type="ECO:0000256" key="1">
    <source>
        <dbReference type="ARBA" id="ARBA00004382"/>
    </source>
</evidence>
<comment type="caution">
    <text evidence="14">The sequence shown here is derived from an EMBL/GenBank/DDBJ whole genome shotgun (WGS) entry which is preliminary data.</text>
</comment>
<protein>
    <recommendedName>
        <fullName evidence="9">Periplasmic chaperone PpiD</fullName>
    </recommendedName>
    <alternativeName>
        <fullName evidence="10">Periplasmic folding chaperone</fullName>
    </alternativeName>
</protein>
<dbReference type="GO" id="GO:0016853">
    <property type="term" value="F:isomerase activity"/>
    <property type="evidence" value="ECO:0007669"/>
    <property type="project" value="UniProtKB-KW"/>
</dbReference>
<dbReference type="PANTHER" id="PTHR47529:SF1">
    <property type="entry name" value="PERIPLASMIC CHAPERONE PPID"/>
    <property type="match status" value="1"/>
</dbReference>
<dbReference type="InterPro" id="IPR000297">
    <property type="entry name" value="PPIase_PpiC"/>
</dbReference>
<evidence type="ECO:0000256" key="2">
    <source>
        <dbReference type="ARBA" id="ARBA00022475"/>
    </source>
</evidence>
<dbReference type="PROSITE" id="PS50198">
    <property type="entry name" value="PPIC_PPIASE_2"/>
    <property type="match status" value="1"/>
</dbReference>
<keyword evidence="11 14" id="KW-0413">Isomerase</keyword>
<keyword evidence="6 12" id="KW-0472">Membrane</keyword>
<evidence type="ECO:0000256" key="8">
    <source>
        <dbReference type="ARBA" id="ARBA00038408"/>
    </source>
</evidence>
<comment type="similarity">
    <text evidence="8">Belongs to the PpiD chaperone family.</text>
</comment>
<name>A0ABW3LY18_9GAMM</name>
<evidence type="ECO:0000256" key="11">
    <source>
        <dbReference type="PROSITE-ProRule" id="PRU00278"/>
    </source>
</evidence>
<comment type="subcellular location">
    <subcellularLocation>
        <location evidence="1">Cell inner membrane</location>
        <topology evidence="1">Single-pass type II membrane protein</topology>
        <orientation evidence="1">Periplasmic side</orientation>
    </subcellularLocation>
</comment>
<dbReference type="InterPro" id="IPR027304">
    <property type="entry name" value="Trigger_fact/SurA_dom_sf"/>
</dbReference>
<dbReference type="SUPFAM" id="SSF109998">
    <property type="entry name" value="Triger factor/SurA peptide-binding domain-like"/>
    <property type="match status" value="1"/>
</dbReference>
<feature type="domain" description="PpiC" evidence="13">
    <location>
        <begin position="286"/>
        <end position="389"/>
    </location>
</feature>
<evidence type="ECO:0000313" key="15">
    <source>
        <dbReference type="Proteomes" id="UP001597033"/>
    </source>
</evidence>
<reference evidence="15" key="1">
    <citation type="journal article" date="2019" name="Int. J. Syst. Evol. Microbiol.">
        <title>The Global Catalogue of Microorganisms (GCM) 10K type strain sequencing project: providing services to taxonomists for standard genome sequencing and annotation.</title>
        <authorList>
            <consortium name="The Broad Institute Genomics Platform"/>
            <consortium name="The Broad Institute Genome Sequencing Center for Infectious Disease"/>
            <person name="Wu L."/>
            <person name="Ma J."/>
        </authorList>
    </citation>
    <scope>NUCLEOTIDE SEQUENCE [LARGE SCALE GENOMIC DNA]</scope>
    <source>
        <strain evidence="15">CCUG 55854</strain>
    </source>
</reference>
<feature type="transmembrane region" description="Helical" evidence="12">
    <location>
        <begin position="12"/>
        <end position="29"/>
    </location>
</feature>
<dbReference type="InterPro" id="IPR046357">
    <property type="entry name" value="PPIase_dom_sf"/>
</dbReference>
<dbReference type="Proteomes" id="UP001597033">
    <property type="component" value="Unassembled WGS sequence"/>
</dbReference>
<dbReference type="Gene3D" id="1.10.4030.10">
    <property type="entry name" value="Porin chaperone SurA, peptide-binding domain"/>
    <property type="match status" value="1"/>
</dbReference>
<accession>A0ABW3LY18</accession>
<dbReference type="EMBL" id="JBHTKN010000006">
    <property type="protein sequence ID" value="MFD1042815.1"/>
    <property type="molecule type" value="Genomic_DNA"/>
</dbReference>
<evidence type="ECO:0000256" key="5">
    <source>
        <dbReference type="ARBA" id="ARBA00022989"/>
    </source>
</evidence>
<keyword evidence="4 12" id="KW-0812">Transmembrane</keyword>
<evidence type="ECO:0000313" key="14">
    <source>
        <dbReference type="EMBL" id="MFD1042815.1"/>
    </source>
</evidence>
<evidence type="ECO:0000256" key="3">
    <source>
        <dbReference type="ARBA" id="ARBA00022519"/>
    </source>
</evidence>
<dbReference type="Gene3D" id="3.10.50.40">
    <property type="match status" value="1"/>
</dbReference>
<dbReference type="RefSeq" id="WP_162378538.1">
    <property type="nucleotide sequence ID" value="NZ_JAYRDL010000040.1"/>
</dbReference>
<dbReference type="SUPFAM" id="SSF54534">
    <property type="entry name" value="FKBP-like"/>
    <property type="match status" value="1"/>
</dbReference>
<dbReference type="PROSITE" id="PS01096">
    <property type="entry name" value="PPIC_PPIASE_1"/>
    <property type="match status" value="1"/>
</dbReference>
<dbReference type="InterPro" id="IPR052029">
    <property type="entry name" value="PpiD_chaperone"/>
</dbReference>
<evidence type="ECO:0000256" key="12">
    <source>
        <dbReference type="SAM" id="Phobius"/>
    </source>
</evidence>
<dbReference type="Pfam" id="PF00639">
    <property type="entry name" value="Rotamase"/>
    <property type="match status" value="1"/>
</dbReference>
<evidence type="ECO:0000256" key="6">
    <source>
        <dbReference type="ARBA" id="ARBA00023136"/>
    </source>
</evidence>